<name>A0A2P2JIV3_RHIMU</name>
<organism evidence="1">
    <name type="scientific">Rhizophora mucronata</name>
    <name type="common">Asiatic mangrove</name>
    <dbReference type="NCBI Taxonomy" id="61149"/>
    <lineage>
        <taxon>Eukaryota</taxon>
        <taxon>Viridiplantae</taxon>
        <taxon>Streptophyta</taxon>
        <taxon>Embryophyta</taxon>
        <taxon>Tracheophyta</taxon>
        <taxon>Spermatophyta</taxon>
        <taxon>Magnoliopsida</taxon>
        <taxon>eudicotyledons</taxon>
        <taxon>Gunneridae</taxon>
        <taxon>Pentapetalae</taxon>
        <taxon>rosids</taxon>
        <taxon>fabids</taxon>
        <taxon>Malpighiales</taxon>
        <taxon>Rhizophoraceae</taxon>
        <taxon>Rhizophora</taxon>
    </lineage>
</organism>
<proteinExistence type="predicted"/>
<accession>A0A2P2JIV3</accession>
<protein>
    <submittedName>
        <fullName evidence="1">Uncharacterized protein</fullName>
    </submittedName>
</protein>
<dbReference type="AlphaFoldDB" id="A0A2P2JIV3"/>
<evidence type="ECO:0000313" key="1">
    <source>
        <dbReference type="EMBL" id="MBW93391.1"/>
    </source>
</evidence>
<sequence>MPLRTCCSKLQQRHIILFKIIFPLKPEKISSYSREKEKYDLTTAKILSGQKSPCIKPNITINKTLRSVQEKMRNQIHNKVERHNKGQYTQNLTDTRSRGDDWLYV</sequence>
<dbReference type="EMBL" id="GGEC01012908">
    <property type="protein sequence ID" value="MBW93391.1"/>
    <property type="molecule type" value="Transcribed_RNA"/>
</dbReference>
<reference evidence="1" key="1">
    <citation type="submission" date="2018-02" db="EMBL/GenBank/DDBJ databases">
        <title>Rhizophora mucronata_Transcriptome.</title>
        <authorList>
            <person name="Meera S.P."/>
            <person name="Sreeshan A."/>
            <person name="Augustine A."/>
        </authorList>
    </citation>
    <scope>NUCLEOTIDE SEQUENCE</scope>
    <source>
        <tissue evidence="1">Leaf</tissue>
    </source>
</reference>